<name>A0A0M3TBJ6_9ACTN</name>
<evidence type="ECO:0000313" key="2">
    <source>
        <dbReference type="Proteomes" id="UP000068137"/>
    </source>
</evidence>
<accession>A0A0M3TBJ6</accession>
<dbReference type="STRING" id="1528099.AL705_02650"/>
<reference evidence="1 2" key="1">
    <citation type="journal article" date="2015" name="Genome Announc.">
        <title>Complete Genome Sequences for Two Strains of a Novel Fastidious, Partially Acid-Fast, Gram-Positive Corynebacterineae Bacterium, Derived from Human Clinical Samples.</title>
        <authorList>
            <person name="Nicholson A.C."/>
            <person name="Bell M."/>
            <person name="Humrighouse B.W."/>
            <person name="McQuiston J.R."/>
        </authorList>
    </citation>
    <scope>NUCLEOTIDE SEQUENCE [LARGE SCALE GENOMIC DNA]</scope>
    <source>
        <strain evidence="1 2">X1698</strain>
    </source>
</reference>
<evidence type="ECO:0000313" key="1">
    <source>
        <dbReference type="EMBL" id="ALE18744.1"/>
    </source>
</evidence>
<dbReference type="Proteomes" id="UP000068137">
    <property type="component" value="Chromosome"/>
</dbReference>
<dbReference type="RefSeq" id="WP_053961690.1">
    <property type="nucleotide sequence ID" value="NZ_CP012390.1"/>
</dbReference>
<organism evidence="1 2">
    <name type="scientific">Lawsonella clevelandensis</name>
    <dbReference type="NCBI Taxonomy" id="1528099"/>
    <lineage>
        <taxon>Bacteria</taxon>
        <taxon>Bacillati</taxon>
        <taxon>Actinomycetota</taxon>
        <taxon>Actinomycetes</taxon>
        <taxon>Mycobacteriales</taxon>
        <taxon>Lawsonellaceae</taxon>
        <taxon>Lawsonella</taxon>
    </lineage>
</organism>
<proteinExistence type="predicted"/>
<dbReference type="EMBL" id="CP012390">
    <property type="protein sequence ID" value="ALE18744.1"/>
    <property type="molecule type" value="Genomic_DNA"/>
</dbReference>
<sequence>MADELFIDPPALKKIASRLYDGGSDCTFALDPSHQFLCDDMFGGRRKDIGQAFVSWFIQEDGKVNDLVNQTLSHADHVHSDATLFEQQSDEHKSVFQRQEV</sequence>
<gene>
    <name evidence="1" type="ORF">AL705_02650</name>
</gene>
<dbReference type="KEGG" id="cbq:AL705_02650"/>
<dbReference type="AlphaFoldDB" id="A0A0M3TBJ6"/>
<protein>
    <submittedName>
        <fullName evidence="1">Uncharacterized protein</fullName>
    </submittedName>
</protein>